<feature type="compositionally biased region" description="Basic and acidic residues" evidence="1">
    <location>
        <begin position="1122"/>
        <end position="1132"/>
    </location>
</feature>
<feature type="compositionally biased region" description="Basic and acidic residues" evidence="1">
    <location>
        <begin position="535"/>
        <end position="552"/>
    </location>
</feature>
<accession>A0A0P7AR13</accession>
<feature type="compositionally biased region" description="Basic and acidic residues" evidence="1">
    <location>
        <begin position="1040"/>
        <end position="1062"/>
    </location>
</feature>
<sequence>MPLRRPSTSEGKSAASSSPSSSLGTKRRFPLLGRKKNRNSDLIRPSTGIPSVLSLSPSPSTPSTAATKKPGLRVHVQVKFEGSVAPEHVRDYEASSQLVASDRICQALISRLQHCSAELISRHDCSALDPLRKPHRDVKPLRYRITYRVEREGLTLVEKTLRSFQEYPPTADDAREVVAATDRIVGLFFTRHDPGFKWADSPENEPVDHESETVRPCTGRPQSTSCIPRSRFVHTSQSFELVPGYTIELFLRSRCATRYPENRNASIKIDSRQATPLTLLLGEELTTRASNLITDPIDSWKRKFDKRHRSCNGFEGSGGCQHVEDGAVDVMVKVRNNLGPDYNYFSHRIQTSKVLFNDPNGRDFDEFANAVKAKLEKARDMSDKSLRSMDDLTLRIRELRGKNWSVHEPLIIRLDSSVTYCRQTVEAIMERLQSGISNVLEGHEDALAIMTAHKRGHLIFDGFLDGAGGDDSVHYDKYTYPDLERKALESKLKERIRADITMLCKDTCSVDCTDFLPNLKMRVSSASAGPAGPREVPKESARNARPASERSLTESVGSHGSDHTLAKKQAQRNLRETSLTPSLAPSVAASVAASLAPSSPASPPPADLARVPSGVEMAKKYGYMADYIADDENLSEPPSTPSLVDTDSISPRDNILVTPQSSRAMHHNQSNEGLRIIDDGRRIIYEEQSDADAIAHGVTEFHRYPEDEPIQLVKERLPETPERRATRRSLDTRMPDLSGNPDSASQTANPTSSSTLQTGEKLKDPAVIVAAKESEEPIAELPKQPIPVLVTGETRSEEPVAKPADVPVPVVEPIKTETETEPAVESIKPDEAVPKEANVNSVFETIGEVAPVEKPVSAAEDLNKEAQEKTLKPVVAQETAPREAVEESKEVNDGVQVNAEPEVKVESSTDAEKPVSVTPVVGVEPVGSSGPHAADEVKDNTILDSFPEPPHEHQAHTEMNEEVGRETTEAPKVVLPLVEEPTKEAIQTTEDPALPVAKTSAVNVKERHGLSDTAASVEETLQPEAVRCSSSSDSGISMEEQSREEEHKQELDGEVSKEKEPELPVTSETIESQSVPPKDSYFSSEATVPEDAEYLSLGSSPMLAPVPEEDDEVIKDEIDIARDDSSTEDRPVLHHSHSVPLEKMITPEERFPAPSSFEELPEPRFEHHNLPPVLTRPRTNTLPERRYSTALTLEISNKPFASHETSPTDPPPKSAMGLGFRPSIHRRQPSAGYIGLREQRMHEVGLRNALVPYRLRNARHDQENSWGSRPNTSYSEQ</sequence>
<feature type="region of interest" description="Disordered" evidence="1">
    <location>
        <begin position="524"/>
        <end position="578"/>
    </location>
</feature>
<feature type="compositionally biased region" description="Low complexity" evidence="1">
    <location>
        <begin position="914"/>
        <end position="931"/>
    </location>
</feature>
<feature type="compositionally biased region" description="Basic and acidic residues" evidence="1">
    <location>
        <begin position="949"/>
        <end position="969"/>
    </location>
</feature>
<dbReference type="STRING" id="78410.A0A0P7AR13"/>
<feature type="region of interest" description="Disordered" evidence="1">
    <location>
        <begin position="706"/>
        <end position="760"/>
    </location>
</feature>
<feature type="compositionally biased region" description="Basic and acidic residues" evidence="1">
    <location>
        <begin position="713"/>
        <end position="734"/>
    </location>
</feature>
<protein>
    <recommendedName>
        <fullName evidence="4">Pt repeat family protein</fullName>
    </recommendedName>
</protein>
<feature type="region of interest" description="Disordered" evidence="1">
    <location>
        <begin position="1257"/>
        <end position="1277"/>
    </location>
</feature>
<organism evidence="2 3">
    <name type="scientific">Neonectria ditissima</name>
    <dbReference type="NCBI Taxonomy" id="78410"/>
    <lineage>
        <taxon>Eukaryota</taxon>
        <taxon>Fungi</taxon>
        <taxon>Dikarya</taxon>
        <taxon>Ascomycota</taxon>
        <taxon>Pezizomycotina</taxon>
        <taxon>Sordariomycetes</taxon>
        <taxon>Hypocreomycetidae</taxon>
        <taxon>Hypocreales</taxon>
        <taxon>Nectriaceae</taxon>
        <taxon>Neonectria</taxon>
    </lineage>
</organism>
<gene>
    <name evidence="2" type="ORF">AK830_g11598</name>
</gene>
<feature type="region of interest" description="Disordered" evidence="1">
    <location>
        <begin position="794"/>
        <end position="832"/>
    </location>
</feature>
<keyword evidence="3" id="KW-1185">Reference proteome</keyword>
<feature type="compositionally biased region" description="Basic and acidic residues" evidence="1">
    <location>
        <begin position="880"/>
        <end position="892"/>
    </location>
</feature>
<dbReference type="Proteomes" id="UP000050424">
    <property type="component" value="Unassembled WGS sequence"/>
</dbReference>
<feature type="compositionally biased region" description="Basic residues" evidence="1">
    <location>
        <begin position="25"/>
        <end position="37"/>
    </location>
</feature>
<name>A0A0P7AR13_9HYPO</name>
<feature type="compositionally biased region" description="Polar residues" evidence="1">
    <location>
        <begin position="740"/>
        <end position="758"/>
    </location>
</feature>
<dbReference type="AlphaFoldDB" id="A0A0P7AR13"/>
<evidence type="ECO:0000313" key="2">
    <source>
        <dbReference type="EMBL" id="KPM34977.1"/>
    </source>
</evidence>
<dbReference type="EMBL" id="LKCW01000284">
    <property type="protein sequence ID" value="KPM34977.1"/>
    <property type="molecule type" value="Genomic_DNA"/>
</dbReference>
<feature type="compositionally biased region" description="Polar residues" evidence="1">
    <location>
        <begin position="1264"/>
        <end position="1277"/>
    </location>
</feature>
<proteinExistence type="predicted"/>
<reference evidence="2 3" key="1">
    <citation type="submission" date="2015-09" db="EMBL/GenBank/DDBJ databases">
        <title>Draft genome of a European isolate of the apple canker pathogen Neonectria ditissima.</title>
        <authorList>
            <person name="Gomez-Cortecero A."/>
            <person name="Harrison R.J."/>
            <person name="Armitage A.D."/>
        </authorList>
    </citation>
    <scope>NUCLEOTIDE SEQUENCE [LARGE SCALE GENOMIC DNA]</scope>
    <source>
        <strain evidence="2 3">R09/05</strain>
    </source>
</reference>
<evidence type="ECO:0000313" key="3">
    <source>
        <dbReference type="Proteomes" id="UP000050424"/>
    </source>
</evidence>
<feature type="region of interest" description="Disordered" evidence="1">
    <location>
        <begin position="1"/>
        <end position="70"/>
    </location>
</feature>
<feature type="region of interest" description="Disordered" evidence="1">
    <location>
        <begin position="1122"/>
        <end position="1226"/>
    </location>
</feature>
<feature type="compositionally biased region" description="Polar residues" evidence="1">
    <location>
        <begin position="1066"/>
        <end position="1086"/>
    </location>
</feature>
<feature type="region of interest" description="Disordered" evidence="1">
    <location>
        <begin position="199"/>
        <end position="222"/>
    </location>
</feature>
<feature type="compositionally biased region" description="Low complexity" evidence="1">
    <location>
        <begin position="1029"/>
        <end position="1039"/>
    </location>
</feature>
<comment type="caution">
    <text evidence="2">The sequence shown here is derived from an EMBL/GenBank/DDBJ whole genome shotgun (WGS) entry which is preliminary data.</text>
</comment>
<feature type="compositionally biased region" description="Low complexity" evidence="1">
    <location>
        <begin position="1"/>
        <end position="24"/>
    </location>
</feature>
<feature type="compositionally biased region" description="Basic and acidic residues" evidence="1">
    <location>
        <begin position="901"/>
        <end position="913"/>
    </location>
</feature>
<evidence type="ECO:0000256" key="1">
    <source>
        <dbReference type="SAM" id="MobiDB-lite"/>
    </source>
</evidence>
<feature type="region of interest" description="Disordered" evidence="1">
    <location>
        <begin position="1004"/>
        <end position="1086"/>
    </location>
</feature>
<dbReference type="OrthoDB" id="5144858at2759"/>
<evidence type="ECO:0008006" key="4">
    <source>
        <dbReference type="Google" id="ProtNLM"/>
    </source>
</evidence>
<feature type="region of interest" description="Disordered" evidence="1">
    <location>
        <begin position="863"/>
        <end position="970"/>
    </location>
</feature>
<feature type="compositionally biased region" description="Low complexity" evidence="1">
    <location>
        <begin position="801"/>
        <end position="813"/>
    </location>
</feature>
<feature type="compositionally biased region" description="Low complexity" evidence="1">
    <location>
        <begin position="50"/>
        <end position="69"/>
    </location>
</feature>